<evidence type="ECO:0000256" key="5">
    <source>
        <dbReference type="SAM" id="MobiDB-lite"/>
    </source>
</evidence>
<dbReference type="CDD" id="cd17323">
    <property type="entry name" value="MFS_Tpo1_MDR_like"/>
    <property type="match status" value="1"/>
</dbReference>
<evidence type="ECO:0000256" key="2">
    <source>
        <dbReference type="ARBA" id="ARBA00022692"/>
    </source>
</evidence>
<keyword evidence="9" id="KW-1185">Reference proteome</keyword>
<evidence type="ECO:0000256" key="1">
    <source>
        <dbReference type="ARBA" id="ARBA00004141"/>
    </source>
</evidence>
<dbReference type="Gene3D" id="1.20.1250.20">
    <property type="entry name" value="MFS general substrate transporter like domains"/>
    <property type="match status" value="1"/>
</dbReference>
<keyword evidence="3 6" id="KW-1133">Transmembrane helix</keyword>
<dbReference type="InterPro" id="IPR036259">
    <property type="entry name" value="MFS_trans_sf"/>
</dbReference>
<evidence type="ECO:0000256" key="6">
    <source>
        <dbReference type="SAM" id="Phobius"/>
    </source>
</evidence>
<feature type="transmembrane region" description="Helical" evidence="6">
    <location>
        <begin position="461"/>
        <end position="480"/>
    </location>
</feature>
<comment type="subcellular location">
    <subcellularLocation>
        <location evidence="1">Membrane</location>
        <topology evidence="1">Multi-pass membrane protein</topology>
    </subcellularLocation>
</comment>
<feature type="region of interest" description="Disordered" evidence="5">
    <location>
        <begin position="1"/>
        <end position="54"/>
    </location>
</feature>
<feature type="transmembrane region" description="Helical" evidence="6">
    <location>
        <begin position="212"/>
        <end position="230"/>
    </location>
</feature>
<evidence type="ECO:0000313" key="8">
    <source>
        <dbReference type="EMBL" id="KAK9415714.1"/>
    </source>
</evidence>
<feature type="transmembrane region" description="Helical" evidence="6">
    <location>
        <begin position="153"/>
        <end position="172"/>
    </location>
</feature>
<keyword evidence="4 6" id="KW-0472">Membrane</keyword>
<feature type="transmembrane region" description="Helical" evidence="6">
    <location>
        <begin position="125"/>
        <end position="141"/>
    </location>
</feature>
<dbReference type="PANTHER" id="PTHR23502:SF60">
    <property type="entry name" value="MAJOR FACILITATOR SUPERFAMILY (MFS) PROFILE DOMAIN-CONTAINING PROTEIN-RELATED"/>
    <property type="match status" value="1"/>
</dbReference>
<dbReference type="EMBL" id="JARVKF010000413">
    <property type="protein sequence ID" value="KAK9415714.1"/>
    <property type="molecule type" value="Genomic_DNA"/>
</dbReference>
<protein>
    <submittedName>
        <fullName evidence="8">Major facilitator superfamily transporter</fullName>
    </submittedName>
</protein>
<gene>
    <name evidence="8" type="ORF">SUNI508_10192</name>
</gene>
<feature type="transmembrane region" description="Helical" evidence="6">
    <location>
        <begin position="486"/>
        <end position="506"/>
    </location>
</feature>
<feature type="transmembrane region" description="Helical" evidence="6">
    <location>
        <begin position="318"/>
        <end position="337"/>
    </location>
</feature>
<dbReference type="InterPro" id="IPR020846">
    <property type="entry name" value="MFS_dom"/>
</dbReference>
<feature type="compositionally biased region" description="Polar residues" evidence="5">
    <location>
        <begin position="8"/>
        <end position="24"/>
    </location>
</feature>
<feature type="transmembrane region" description="Helical" evidence="6">
    <location>
        <begin position="242"/>
        <end position="262"/>
    </location>
</feature>
<feature type="transmembrane region" description="Helical" evidence="6">
    <location>
        <begin position="434"/>
        <end position="454"/>
    </location>
</feature>
<feature type="transmembrane region" description="Helical" evidence="6">
    <location>
        <begin position="537"/>
        <end position="558"/>
    </location>
</feature>
<reference evidence="8 9" key="1">
    <citation type="journal article" date="2024" name="J. Plant Pathol.">
        <title>Sequence and assembly of the genome of Seiridium unicorne, isolate CBS 538.82, causal agent of cypress canker disease.</title>
        <authorList>
            <person name="Scali E."/>
            <person name="Rocca G.D."/>
            <person name="Danti R."/>
            <person name="Garbelotto M."/>
            <person name="Barberini S."/>
            <person name="Baroncelli R."/>
            <person name="Emiliani G."/>
        </authorList>
    </citation>
    <scope>NUCLEOTIDE SEQUENCE [LARGE SCALE GENOMIC DNA]</scope>
    <source>
        <strain evidence="8 9">BM-138-508</strain>
    </source>
</reference>
<dbReference type="PANTHER" id="PTHR23502">
    <property type="entry name" value="MAJOR FACILITATOR SUPERFAMILY"/>
    <property type="match status" value="1"/>
</dbReference>
<dbReference type="SUPFAM" id="SSF103473">
    <property type="entry name" value="MFS general substrate transporter"/>
    <property type="match status" value="1"/>
</dbReference>
<evidence type="ECO:0000256" key="4">
    <source>
        <dbReference type="ARBA" id="ARBA00023136"/>
    </source>
</evidence>
<dbReference type="PROSITE" id="PS50850">
    <property type="entry name" value="MFS"/>
    <property type="match status" value="1"/>
</dbReference>
<name>A0ABR2UM48_9PEZI</name>
<accession>A0ABR2UM48</accession>
<organism evidence="8 9">
    <name type="scientific">Seiridium unicorne</name>
    <dbReference type="NCBI Taxonomy" id="138068"/>
    <lineage>
        <taxon>Eukaryota</taxon>
        <taxon>Fungi</taxon>
        <taxon>Dikarya</taxon>
        <taxon>Ascomycota</taxon>
        <taxon>Pezizomycotina</taxon>
        <taxon>Sordariomycetes</taxon>
        <taxon>Xylariomycetidae</taxon>
        <taxon>Amphisphaeriales</taxon>
        <taxon>Sporocadaceae</taxon>
        <taxon>Seiridium</taxon>
    </lineage>
</organism>
<proteinExistence type="predicted"/>
<dbReference type="Pfam" id="PF07690">
    <property type="entry name" value="MFS_1"/>
    <property type="match status" value="1"/>
</dbReference>
<evidence type="ECO:0000256" key="3">
    <source>
        <dbReference type="ARBA" id="ARBA00022989"/>
    </source>
</evidence>
<feature type="transmembrane region" description="Helical" evidence="6">
    <location>
        <begin position="565"/>
        <end position="583"/>
    </location>
</feature>
<feature type="transmembrane region" description="Helical" evidence="6">
    <location>
        <begin position="513"/>
        <end position="531"/>
    </location>
</feature>
<dbReference type="Proteomes" id="UP001408356">
    <property type="component" value="Unassembled WGS sequence"/>
</dbReference>
<evidence type="ECO:0000313" key="9">
    <source>
        <dbReference type="Proteomes" id="UP001408356"/>
    </source>
</evidence>
<keyword evidence="2 6" id="KW-0812">Transmembrane</keyword>
<comment type="caution">
    <text evidence="8">The sequence shown here is derived from an EMBL/GenBank/DDBJ whole genome shotgun (WGS) entry which is preliminary data.</text>
</comment>
<feature type="transmembrane region" description="Helical" evidence="6">
    <location>
        <begin position="178"/>
        <end position="200"/>
    </location>
</feature>
<feature type="domain" description="Major facilitator superfamily (MFS) profile" evidence="7">
    <location>
        <begin position="86"/>
        <end position="515"/>
    </location>
</feature>
<evidence type="ECO:0000259" key="7">
    <source>
        <dbReference type="PROSITE" id="PS50850"/>
    </source>
</evidence>
<feature type="compositionally biased region" description="Low complexity" evidence="5">
    <location>
        <begin position="37"/>
        <end position="51"/>
    </location>
</feature>
<dbReference type="InterPro" id="IPR011701">
    <property type="entry name" value="MFS"/>
</dbReference>
<feature type="transmembrane region" description="Helical" evidence="6">
    <location>
        <begin position="357"/>
        <end position="381"/>
    </location>
</feature>
<sequence>MSPPAAMNPSSGLSPNSLHPQSSEAIELRQTGIMTPSITSSFGSRTTSSLSVNTEEKKPKDYLVTWEGPDDPANPKNWSNGSKWTISLIVSAFAFLSPLSSSIAAPALDSIQKELHIHSASETNMVMSIFMLTYALGPFILSPCSEIWGRTRIIRFGNILFILFTALCGWAQTKEQIIAFRFFAGIGGSATMGMGSGVLADCWRSEERGKGLTVYQLAPVLGPAIGPIAGGYIEQYAKTWRWSFWAIVIFNLAIQVVAFFFLHETYAPRILGLKARALRANTGEDFYQTEFEMQHKTLPALLKVSLSRPWVMLGTQPIIQALALYQAFNYGMMYLIISSFPDLWRGSYGMSRDTASLNYISLAVGSLIGVNICGPLTDWVYARQKRRHGIAKEDPGSPEFRIPLMIPASLITPIGIAIFAWTAQYKAHFLLPNLGVAIMAGSSMISYQCIGAYIADCYSHYTASASAACCFLRSLGAFAFPLFAPSLFGSLGYGWGGSVLVLVAVLRYEVVKLLYSLCIPWLVTGCWLGLFHTSTNYFFLFFQASHGNIIVAFLAILANALRVKLIDVAVIIPVGVVIVVLTAKDKVNDFHGTHRLARIFALLTSPIKV</sequence>
<feature type="transmembrane region" description="Helical" evidence="6">
    <location>
        <begin position="84"/>
        <end position="105"/>
    </location>
</feature>
<feature type="transmembrane region" description="Helical" evidence="6">
    <location>
        <begin position="402"/>
        <end position="422"/>
    </location>
</feature>